<evidence type="ECO:0000256" key="4">
    <source>
        <dbReference type="ARBA" id="ARBA00022676"/>
    </source>
</evidence>
<organism evidence="8">
    <name type="scientific">Rhizophora mucronata</name>
    <name type="common">Asiatic mangrove</name>
    <dbReference type="NCBI Taxonomy" id="61149"/>
    <lineage>
        <taxon>Eukaryota</taxon>
        <taxon>Viridiplantae</taxon>
        <taxon>Streptophyta</taxon>
        <taxon>Embryophyta</taxon>
        <taxon>Tracheophyta</taxon>
        <taxon>Spermatophyta</taxon>
        <taxon>Magnoliopsida</taxon>
        <taxon>eudicotyledons</taxon>
        <taxon>Gunneridae</taxon>
        <taxon>Pentapetalae</taxon>
        <taxon>rosids</taxon>
        <taxon>fabids</taxon>
        <taxon>Malpighiales</taxon>
        <taxon>Rhizophoraceae</taxon>
        <taxon>Rhizophora</taxon>
    </lineage>
</organism>
<accession>A0A2P2LH26</accession>
<dbReference type="GO" id="GO:0009011">
    <property type="term" value="F:alpha-1,4-glucan glucosyltransferase (ADP-glucose donor) activity"/>
    <property type="evidence" value="ECO:0007669"/>
    <property type="project" value="UniProtKB-EC"/>
</dbReference>
<evidence type="ECO:0000256" key="6">
    <source>
        <dbReference type="ARBA" id="ARBA00022922"/>
    </source>
</evidence>
<dbReference type="InterPro" id="IPR013534">
    <property type="entry name" value="Starch_synth_cat_dom"/>
</dbReference>
<name>A0A2P2LH26_RHIMU</name>
<sequence>MESALVVVVDKCCNPLLLSCRTEVLRIRNHKTTRRRRHHHYHNSLLHSSQSSHHLSFPVGAETEKSATSFFSQEPVWPSPNDDIPFWKRDFPSWDTSSRVPIDIDIAKDYDLMHIIHVTAEMAPIAKVGGLGDVVTGLARASLLRGHSVDIMLPFYRCIPNQQITDLALITSYNSYHDGNWIPTNAYRGVVSGIPVIFIDPSNQFFKGPHVYGGSYDELEAYLFFSRACLEWMQVTGTQPDIIHVHEWQTCALPLLYWDLYQVHSLKQSKV</sequence>
<dbReference type="SUPFAM" id="SSF53756">
    <property type="entry name" value="UDP-Glycosyltransferase/glycogen phosphorylase"/>
    <property type="match status" value="1"/>
</dbReference>
<evidence type="ECO:0000256" key="2">
    <source>
        <dbReference type="ARBA" id="ARBA00004727"/>
    </source>
</evidence>
<keyword evidence="6" id="KW-0750">Starch biosynthesis</keyword>
<evidence type="ECO:0000313" key="8">
    <source>
        <dbReference type="EMBL" id="MBX17282.1"/>
    </source>
</evidence>
<comment type="pathway">
    <text evidence="2">Glycan biosynthesis; starch biosynthesis.</text>
</comment>
<evidence type="ECO:0000259" key="7">
    <source>
        <dbReference type="Pfam" id="PF08323"/>
    </source>
</evidence>
<dbReference type="PANTHER" id="PTHR46083:SF1">
    <property type="entry name" value="GLYCOGEN SYNTHASE 2-RELATED"/>
    <property type="match status" value="1"/>
</dbReference>
<dbReference type="PANTHER" id="PTHR46083">
    <property type="match status" value="1"/>
</dbReference>
<keyword evidence="5" id="KW-0808">Transferase</keyword>
<evidence type="ECO:0000256" key="1">
    <source>
        <dbReference type="ARBA" id="ARBA00001478"/>
    </source>
</evidence>
<dbReference type="EMBL" id="GGEC01036798">
    <property type="protein sequence ID" value="MBX17282.1"/>
    <property type="molecule type" value="Transcribed_RNA"/>
</dbReference>
<dbReference type="AlphaFoldDB" id="A0A2P2LH26"/>
<evidence type="ECO:0000256" key="5">
    <source>
        <dbReference type="ARBA" id="ARBA00022679"/>
    </source>
</evidence>
<protein>
    <recommendedName>
        <fullName evidence="3">starch synthase</fullName>
        <ecNumber evidence="3">2.4.1.21</ecNumber>
    </recommendedName>
</protein>
<comment type="catalytic activity">
    <reaction evidence="1">
        <text>[(1-&gt;4)-alpha-D-glucosyl](n) + ADP-alpha-D-glucose = [(1-&gt;4)-alpha-D-glucosyl](n+1) + ADP + H(+)</text>
        <dbReference type="Rhea" id="RHEA:18189"/>
        <dbReference type="Rhea" id="RHEA-COMP:9584"/>
        <dbReference type="Rhea" id="RHEA-COMP:9587"/>
        <dbReference type="ChEBI" id="CHEBI:15378"/>
        <dbReference type="ChEBI" id="CHEBI:15444"/>
        <dbReference type="ChEBI" id="CHEBI:57498"/>
        <dbReference type="ChEBI" id="CHEBI:456216"/>
        <dbReference type="EC" id="2.4.1.21"/>
    </reaction>
</comment>
<feature type="domain" description="Starch synthase catalytic" evidence="7">
    <location>
        <begin position="114"/>
        <end position="265"/>
    </location>
</feature>
<dbReference type="EC" id="2.4.1.21" evidence="3"/>
<keyword evidence="4" id="KW-0328">Glycosyltransferase</keyword>
<reference evidence="8" key="1">
    <citation type="submission" date="2018-02" db="EMBL/GenBank/DDBJ databases">
        <title>Rhizophora mucronata_Transcriptome.</title>
        <authorList>
            <person name="Meera S.P."/>
            <person name="Sreeshan A."/>
            <person name="Augustine A."/>
        </authorList>
    </citation>
    <scope>NUCLEOTIDE SEQUENCE</scope>
    <source>
        <tissue evidence="8">Leaf</tissue>
    </source>
</reference>
<evidence type="ECO:0000256" key="3">
    <source>
        <dbReference type="ARBA" id="ARBA00012588"/>
    </source>
</evidence>
<dbReference type="Pfam" id="PF08323">
    <property type="entry name" value="Glyco_transf_5"/>
    <property type="match status" value="1"/>
</dbReference>
<dbReference type="Gene3D" id="3.40.50.2000">
    <property type="entry name" value="Glycogen Phosphorylase B"/>
    <property type="match status" value="1"/>
</dbReference>
<proteinExistence type="predicted"/>
<dbReference type="UniPathway" id="UPA00152"/>
<dbReference type="GO" id="GO:0019252">
    <property type="term" value="P:starch biosynthetic process"/>
    <property type="evidence" value="ECO:0007669"/>
    <property type="project" value="UniProtKB-UniPathway"/>
</dbReference>